<evidence type="ECO:0000313" key="3">
    <source>
        <dbReference type="Proteomes" id="UP001350005"/>
    </source>
</evidence>
<reference evidence="2 3" key="1">
    <citation type="submission" date="2024-01" db="EMBL/GenBank/DDBJ databases">
        <title>Whole genome of Chryseobacterium arthrosphaerae NNCa 2741.</title>
        <authorList>
            <person name="Boriskina E.V."/>
            <person name="Gordinskaya N.A."/>
            <person name="Kropotov V.S."/>
            <person name="Alekseeva A.E."/>
            <person name="Makhova M.A."/>
            <person name="Kryazhev D.V."/>
            <person name="Shkurkina I.S."/>
        </authorList>
    </citation>
    <scope>NUCLEOTIDE SEQUENCE [LARGE SCALE GENOMIC DNA]</scope>
    <source>
        <strain evidence="2 3">NNCa 2741</strain>
    </source>
</reference>
<dbReference type="RefSeq" id="WP_330937411.1">
    <property type="nucleotide sequence ID" value="NZ_JAZGJU010000039.1"/>
</dbReference>
<dbReference type="Proteomes" id="UP001350005">
    <property type="component" value="Unassembled WGS sequence"/>
</dbReference>
<gene>
    <name evidence="2" type="ORF">V2E39_16965</name>
</gene>
<organism evidence="2 3">
    <name type="scientific">Chryseobacterium arthrosphaerae</name>
    <dbReference type="NCBI Taxonomy" id="651561"/>
    <lineage>
        <taxon>Bacteria</taxon>
        <taxon>Pseudomonadati</taxon>
        <taxon>Bacteroidota</taxon>
        <taxon>Flavobacteriia</taxon>
        <taxon>Flavobacteriales</taxon>
        <taxon>Weeksellaceae</taxon>
        <taxon>Chryseobacterium group</taxon>
        <taxon>Chryseobacterium</taxon>
    </lineage>
</organism>
<accession>A0ABU7R2S3</accession>
<name>A0ABU7R2S3_9FLAO</name>
<sequence length="155" mass="18586">MITNSIMREHLLKKFTPEELSPTIWMHTRYRTGNLYDLTPEELESLYYAFFPKQPTIYEELNNQYTQQHLKSLRSVILKDAHYIGLYDPQDWTNFNRFMLELSPLKKALNKYSADEFEPLIKQFKSLRSKYNKSAKIPGTKEWHHKNKLPMPSKN</sequence>
<evidence type="ECO:0000256" key="1">
    <source>
        <dbReference type="SAM" id="MobiDB-lite"/>
    </source>
</evidence>
<dbReference type="EMBL" id="JAZGJU010000039">
    <property type="protein sequence ID" value="MEE6129094.1"/>
    <property type="molecule type" value="Genomic_DNA"/>
</dbReference>
<protein>
    <submittedName>
        <fullName evidence="2">Uncharacterized protein</fullName>
    </submittedName>
</protein>
<comment type="caution">
    <text evidence="2">The sequence shown here is derived from an EMBL/GenBank/DDBJ whole genome shotgun (WGS) entry which is preliminary data.</text>
</comment>
<keyword evidence="3" id="KW-1185">Reference proteome</keyword>
<feature type="region of interest" description="Disordered" evidence="1">
    <location>
        <begin position="135"/>
        <end position="155"/>
    </location>
</feature>
<evidence type="ECO:0000313" key="2">
    <source>
        <dbReference type="EMBL" id="MEE6129094.1"/>
    </source>
</evidence>
<proteinExistence type="predicted"/>